<comment type="caution">
    <text evidence="1">The sequence shown here is derived from an EMBL/GenBank/DDBJ whole genome shotgun (WGS) entry which is preliminary data.</text>
</comment>
<organism evidence="1 2">
    <name type="scientific">Flavobacterium oreochromis</name>
    <dbReference type="NCBI Taxonomy" id="2906078"/>
    <lineage>
        <taxon>Bacteria</taxon>
        <taxon>Pseudomonadati</taxon>
        <taxon>Bacteroidota</taxon>
        <taxon>Flavobacteriia</taxon>
        <taxon>Flavobacteriales</taxon>
        <taxon>Flavobacteriaceae</taxon>
        <taxon>Flavobacterium</taxon>
    </lineage>
</organism>
<dbReference type="RefSeq" id="WP_088401317.1">
    <property type="nucleotide sequence ID" value="NZ_JAZGZP010000048.1"/>
</dbReference>
<reference evidence="1 2" key="1">
    <citation type="submission" date="2024-02" db="EMBL/GenBank/DDBJ databases">
        <title>Comparative Genomic Analysis of Flavobacterium Species Causing Columnaris Disease of Freshwater Fish in Thailand: Insights into Virulence and Resistance Mechanisms.</title>
        <authorList>
            <person name="Nguyen D."/>
            <person name="Chokmangmeepisarn P."/>
            <person name="Khianchaikhan K."/>
            <person name="Morishita M."/>
            <person name="Bunnoy A."/>
            <person name="Rodkhum C."/>
        </authorList>
    </citation>
    <scope>NUCLEOTIDE SEQUENCE [LARGE SCALE GENOMIC DNA]</scope>
    <source>
        <strain evidence="1 2">CNRT2201</strain>
    </source>
</reference>
<evidence type="ECO:0008006" key="3">
    <source>
        <dbReference type="Google" id="ProtNLM"/>
    </source>
</evidence>
<proteinExistence type="predicted"/>
<sequence>MERKFIRLAKLLFIYLSILVIYQSCGYFENDSNEYQKTIVDNILIQKQENDKAINIVFKETDEIFAVITDDCLNIYYDANNKKIFVESYLTSQSSTYYEIKIINPKEKYISKGIIKKSISFEDFKEKTKELERGKIVFDE</sequence>
<gene>
    <name evidence="1" type="ORF">V3I07_15100</name>
</gene>
<accession>A0ABW8PCA7</accession>
<evidence type="ECO:0000313" key="1">
    <source>
        <dbReference type="EMBL" id="MFK7002205.1"/>
    </source>
</evidence>
<protein>
    <recommendedName>
        <fullName evidence="3">Lipoprotein</fullName>
    </recommendedName>
</protein>
<keyword evidence="2" id="KW-1185">Reference proteome</keyword>
<evidence type="ECO:0000313" key="2">
    <source>
        <dbReference type="Proteomes" id="UP001621706"/>
    </source>
</evidence>
<dbReference type="EMBL" id="JAZGZP010000048">
    <property type="protein sequence ID" value="MFK7002205.1"/>
    <property type="molecule type" value="Genomic_DNA"/>
</dbReference>
<dbReference type="Proteomes" id="UP001621706">
    <property type="component" value="Unassembled WGS sequence"/>
</dbReference>
<name>A0ABW8PCA7_9FLAO</name>